<feature type="compositionally biased region" description="Polar residues" evidence="1">
    <location>
        <begin position="357"/>
        <end position="374"/>
    </location>
</feature>
<evidence type="ECO:0000313" key="3">
    <source>
        <dbReference type="Proteomes" id="UP000241394"/>
    </source>
</evidence>
<dbReference type="AlphaFoldDB" id="A0A2R6P308"/>
<dbReference type="InParanoid" id="A0A2R6P308"/>
<protein>
    <submittedName>
        <fullName evidence="2">Protein JASON like</fullName>
    </submittedName>
</protein>
<feature type="region of interest" description="Disordered" evidence="1">
    <location>
        <begin position="353"/>
        <end position="374"/>
    </location>
</feature>
<evidence type="ECO:0000256" key="1">
    <source>
        <dbReference type="SAM" id="MobiDB-lite"/>
    </source>
</evidence>
<gene>
    <name evidence="2" type="ORF">CEY00_Acc21765</name>
</gene>
<feature type="region of interest" description="Disordered" evidence="1">
    <location>
        <begin position="441"/>
        <end position="483"/>
    </location>
</feature>
<feature type="region of interest" description="Disordered" evidence="1">
    <location>
        <begin position="223"/>
        <end position="260"/>
    </location>
</feature>
<reference evidence="3" key="2">
    <citation type="journal article" date="2018" name="BMC Genomics">
        <title>A manually annotated Actinidia chinensis var. chinensis (kiwifruit) genome highlights the challenges associated with draft genomes and gene prediction in plants.</title>
        <authorList>
            <person name="Pilkington S.M."/>
            <person name="Crowhurst R."/>
            <person name="Hilario E."/>
            <person name="Nardozza S."/>
            <person name="Fraser L."/>
            <person name="Peng Y."/>
            <person name="Gunaseelan K."/>
            <person name="Simpson R."/>
            <person name="Tahir J."/>
            <person name="Deroles S.C."/>
            <person name="Templeton K."/>
            <person name="Luo Z."/>
            <person name="Davy M."/>
            <person name="Cheng C."/>
            <person name="McNeilage M."/>
            <person name="Scaglione D."/>
            <person name="Liu Y."/>
            <person name="Zhang Q."/>
            <person name="Datson P."/>
            <person name="De Silva N."/>
            <person name="Gardiner S.E."/>
            <person name="Bassett H."/>
            <person name="Chagne D."/>
            <person name="McCallum J."/>
            <person name="Dzierzon H."/>
            <person name="Deng C."/>
            <person name="Wang Y.Y."/>
            <person name="Barron L."/>
            <person name="Manako K."/>
            <person name="Bowen J."/>
            <person name="Foster T.M."/>
            <person name="Erridge Z.A."/>
            <person name="Tiffin H."/>
            <person name="Waite C.N."/>
            <person name="Davies K.M."/>
            <person name="Grierson E.P."/>
            <person name="Laing W.A."/>
            <person name="Kirk R."/>
            <person name="Chen X."/>
            <person name="Wood M."/>
            <person name="Montefiori M."/>
            <person name="Brummell D.A."/>
            <person name="Schwinn K.E."/>
            <person name="Catanach A."/>
            <person name="Fullerton C."/>
            <person name="Li D."/>
            <person name="Meiyalaghan S."/>
            <person name="Nieuwenhuizen N."/>
            <person name="Read N."/>
            <person name="Prakash R."/>
            <person name="Hunter D."/>
            <person name="Zhang H."/>
            <person name="McKenzie M."/>
            <person name="Knabel M."/>
            <person name="Harris A."/>
            <person name="Allan A.C."/>
            <person name="Gleave A."/>
            <person name="Chen A."/>
            <person name="Janssen B.J."/>
            <person name="Plunkett B."/>
            <person name="Ampomah-Dwamena C."/>
            <person name="Voogd C."/>
            <person name="Leif D."/>
            <person name="Lafferty D."/>
            <person name="Souleyre E.J.F."/>
            <person name="Varkonyi-Gasic E."/>
            <person name="Gambi F."/>
            <person name="Hanley J."/>
            <person name="Yao J.L."/>
            <person name="Cheung J."/>
            <person name="David K.M."/>
            <person name="Warren B."/>
            <person name="Marsh K."/>
            <person name="Snowden K.C."/>
            <person name="Lin-Wang K."/>
            <person name="Brian L."/>
            <person name="Martinez-Sanchez M."/>
            <person name="Wang M."/>
            <person name="Ileperuma N."/>
            <person name="Macnee N."/>
            <person name="Campin R."/>
            <person name="McAtee P."/>
            <person name="Drummond R.S.M."/>
            <person name="Espley R.V."/>
            <person name="Ireland H.S."/>
            <person name="Wu R."/>
            <person name="Atkinson R.G."/>
            <person name="Karunairetnam S."/>
            <person name="Bulley S."/>
            <person name="Chunkath S."/>
            <person name="Hanley Z."/>
            <person name="Storey R."/>
            <person name="Thrimawithana A.H."/>
            <person name="Thomson S."/>
            <person name="David C."/>
            <person name="Testolin R."/>
            <person name="Huang H."/>
            <person name="Hellens R.P."/>
            <person name="Schaffer R.J."/>
        </authorList>
    </citation>
    <scope>NUCLEOTIDE SEQUENCE [LARGE SCALE GENOMIC DNA]</scope>
    <source>
        <strain evidence="3">cv. Red5</strain>
    </source>
</reference>
<dbReference type="GO" id="GO:0007142">
    <property type="term" value="P:male meiosis II"/>
    <property type="evidence" value="ECO:0007669"/>
    <property type="project" value="InterPro"/>
</dbReference>
<feature type="compositionally biased region" description="Polar residues" evidence="1">
    <location>
        <begin position="466"/>
        <end position="477"/>
    </location>
</feature>
<evidence type="ECO:0000313" key="2">
    <source>
        <dbReference type="EMBL" id="PSR84641.1"/>
    </source>
</evidence>
<sequence>MGCFFCCFRIKDANQTHLVSEPVSSKPGVPVISRNPLSSLLLAEEKDGLSCTEMENSALGTPQHDRQLMDEARFLKACGTIIETPAELRKTPKKVNDLSHCDGDSEPSKFHSWLPNISTEKFNLEKQPDQPPTPTKLCEEWTKGSDSLEHTPSSCISNGQTGRISGISIEGSGVGSITNHASSSTTSSLTARDMGTNVCCTNKSVHFECEVDAILFSSGSSSADIAASQNPKQPKSADCYSRSKPSPNPTPLKLTDDMQTPGTVFPTYQENMTNKKNPRIRSQYVYSALNPVENISQLKVLKEEDSSTCILSGHLRESLEQADNVTPKSEVGMIGASLEKDLNVESSLSSWLKPSSTNEDGNFHHSGSISVGKTQLGRTPWERPIIGMVAAHWNEVEPPNLPKYWDGNGIPNSTNKYKEDQKVSWHATPFEERLEKALSDETSIPQRKHINRPTHMDFDETDESDTAVSKLQSSTLSKPVFSI</sequence>
<dbReference type="FunCoup" id="A0A2R6P308">
    <property type="interactions" value="776"/>
</dbReference>
<dbReference type="OrthoDB" id="1932581at2759"/>
<reference evidence="2 3" key="1">
    <citation type="submission" date="2017-07" db="EMBL/GenBank/DDBJ databases">
        <title>An improved, manually edited Actinidia chinensis var. chinensis (kiwifruit) genome highlights the challenges associated with draft genomes and gene prediction in plants.</title>
        <authorList>
            <person name="Pilkington S."/>
            <person name="Crowhurst R."/>
            <person name="Hilario E."/>
            <person name="Nardozza S."/>
            <person name="Fraser L."/>
            <person name="Peng Y."/>
            <person name="Gunaseelan K."/>
            <person name="Simpson R."/>
            <person name="Tahir J."/>
            <person name="Deroles S."/>
            <person name="Templeton K."/>
            <person name="Luo Z."/>
            <person name="Davy M."/>
            <person name="Cheng C."/>
            <person name="Mcneilage M."/>
            <person name="Scaglione D."/>
            <person name="Liu Y."/>
            <person name="Zhang Q."/>
            <person name="Datson P."/>
            <person name="De Silva N."/>
            <person name="Gardiner S."/>
            <person name="Bassett H."/>
            <person name="Chagne D."/>
            <person name="Mccallum J."/>
            <person name="Dzierzon H."/>
            <person name="Deng C."/>
            <person name="Wang Y.-Y."/>
            <person name="Barron N."/>
            <person name="Manako K."/>
            <person name="Bowen J."/>
            <person name="Foster T."/>
            <person name="Erridge Z."/>
            <person name="Tiffin H."/>
            <person name="Waite C."/>
            <person name="Davies K."/>
            <person name="Grierson E."/>
            <person name="Laing W."/>
            <person name="Kirk R."/>
            <person name="Chen X."/>
            <person name="Wood M."/>
            <person name="Montefiori M."/>
            <person name="Brummell D."/>
            <person name="Schwinn K."/>
            <person name="Catanach A."/>
            <person name="Fullerton C."/>
            <person name="Li D."/>
            <person name="Meiyalaghan S."/>
            <person name="Nieuwenhuizen N."/>
            <person name="Read N."/>
            <person name="Prakash R."/>
            <person name="Hunter D."/>
            <person name="Zhang H."/>
            <person name="Mckenzie M."/>
            <person name="Knabel M."/>
            <person name="Harris A."/>
            <person name="Allan A."/>
            <person name="Chen A."/>
            <person name="Janssen B."/>
            <person name="Plunkett B."/>
            <person name="Dwamena C."/>
            <person name="Voogd C."/>
            <person name="Leif D."/>
            <person name="Lafferty D."/>
            <person name="Souleyre E."/>
            <person name="Varkonyi-Gasic E."/>
            <person name="Gambi F."/>
            <person name="Hanley J."/>
            <person name="Yao J.-L."/>
            <person name="Cheung J."/>
            <person name="David K."/>
            <person name="Warren B."/>
            <person name="Marsh K."/>
            <person name="Snowden K."/>
            <person name="Lin-Wang K."/>
            <person name="Brian L."/>
            <person name="Martinez-Sanchez M."/>
            <person name="Wang M."/>
            <person name="Ileperuma N."/>
            <person name="Macnee N."/>
            <person name="Campin R."/>
            <person name="Mcatee P."/>
            <person name="Drummond R."/>
            <person name="Espley R."/>
            <person name="Ireland H."/>
            <person name="Wu R."/>
            <person name="Atkinson R."/>
            <person name="Karunairetnam S."/>
            <person name="Bulley S."/>
            <person name="Chunkath S."/>
            <person name="Hanley Z."/>
            <person name="Storey R."/>
            <person name="Thrimawithana A."/>
            <person name="Thomson S."/>
            <person name="David C."/>
            <person name="Testolin R."/>
        </authorList>
    </citation>
    <scope>NUCLEOTIDE SEQUENCE [LARGE SCALE GENOMIC DNA]</scope>
    <source>
        <strain evidence="3">cv. Red5</strain>
        <tissue evidence="2">Young leaf</tissue>
    </source>
</reference>
<dbReference type="EMBL" id="NKQK01000029">
    <property type="protein sequence ID" value="PSR84641.1"/>
    <property type="molecule type" value="Genomic_DNA"/>
</dbReference>
<accession>A0A2R6P308</accession>
<proteinExistence type="predicted"/>
<dbReference type="InterPro" id="IPR039300">
    <property type="entry name" value="JASON"/>
</dbReference>
<keyword evidence="3" id="KW-1185">Reference proteome</keyword>
<organism evidence="2 3">
    <name type="scientific">Actinidia chinensis var. chinensis</name>
    <name type="common">Chinese soft-hair kiwi</name>
    <dbReference type="NCBI Taxonomy" id="1590841"/>
    <lineage>
        <taxon>Eukaryota</taxon>
        <taxon>Viridiplantae</taxon>
        <taxon>Streptophyta</taxon>
        <taxon>Embryophyta</taxon>
        <taxon>Tracheophyta</taxon>
        <taxon>Spermatophyta</taxon>
        <taxon>Magnoliopsida</taxon>
        <taxon>eudicotyledons</taxon>
        <taxon>Gunneridae</taxon>
        <taxon>Pentapetalae</taxon>
        <taxon>asterids</taxon>
        <taxon>Ericales</taxon>
        <taxon>Actinidiaceae</taxon>
        <taxon>Actinidia</taxon>
    </lineage>
</organism>
<dbReference type="OMA" id="MACFLDC"/>
<dbReference type="STRING" id="1590841.A0A2R6P308"/>
<name>A0A2R6P308_ACTCC</name>
<dbReference type="PANTHER" id="PTHR33318:SF7">
    <property type="entry name" value="PROTEIN JASON"/>
    <property type="match status" value="1"/>
</dbReference>
<dbReference type="PANTHER" id="PTHR33318">
    <property type="entry name" value="ASPARTYL/GLUTAMYL-TRNA(ASN/GLN) AMIDOTRANSFERASE SUBUNIT"/>
    <property type="match status" value="1"/>
</dbReference>
<dbReference type="Gramene" id="PSR84641">
    <property type="protein sequence ID" value="PSR84641"/>
    <property type="gene ID" value="CEY00_Acc21765"/>
</dbReference>
<comment type="caution">
    <text evidence="2">The sequence shown here is derived from an EMBL/GenBank/DDBJ whole genome shotgun (WGS) entry which is preliminary data.</text>
</comment>
<dbReference type="Proteomes" id="UP000241394">
    <property type="component" value="Chromosome LG29"/>
</dbReference>